<feature type="transmembrane region" description="Helical" evidence="5">
    <location>
        <begin position="142"/>
        <end position="159"/>
    </location>
</feature>
<evidence type="ECO:0000313" key="8">
    <source>
        <dbReference type="Proteomes" id="UP001515480"/>
    </source>
</evidence>
<feature type="transmembrane region" description="Helical" evidence="5">
    <location>
        <begin position="54"/>
        <end position="75"/>
    </location>
</feature>
<feature type="transmembrane region" description="Helical" evidence="5">
    <location>
        <begin position="238"/>
        <end position="258"/>
    </location>
</feature>
<proteinExistence type="predicted"/>
<dbReference type="GO" id="GO:0016020">
    <property type="term" value="C:membrane"/>
    <property type="evidence" value="ECO:0007669"/>
    <property type="project" value="UniProtKB-SubCell"/>
</dbReference>
<dbReference type="AlphaFoldDB" id="A0AB34JXX4"/>
<comment type="subcellular location">
    <subcellularLocation>
        <location evidence="1">Membrane</location>
        <topology evidence="1">Multi-pass membrane protein</topology>
    </subcellularLocation>
</comment>
<accession>A0AB34JXX4</accession>
<keyword evidence="2 5" id="KW-0812">Transmembrane</keyword>
<gene>
    <name evidence="7" type="ORF">AB1Y20_020686</name>
</gene>
<feature type="transmembrane region" description="Helical" evidence="5">
    <location>
        <begin position="21"/>
        <end position="42"/>
    </location>
</feature>
<feature type="domain" description="EamA" evidence="6">
    <location>
        <begin position="173"/>
        <end position="310"/>
    </location>
</feature>
<evidence type="ECO:0000256" key="2">
    <source>
        <dbReference type="ARBA" id="ARBA00022692"/>
    </source>
</evidence>
<evidence type="ECO:0000256" key="4">
    <source>
        <dbReference type="ARBA" id="ARBA00023136"/>
    </source>
</evidence>
<dbReference type="InterPro" id="IPR000620">
    <property type="entry name" value="EamA_dom"/>
</dbReference>
<sequence length="318" mass="33110">MSSLHDHLLTSSKREPPHRWAIAYHASLVAVYAITATGIVYLKLAMSEAVVDSVVFSFWRFVGSSLLLLLAVGISHKGMPRPPRRDLLSFVGLGCLLVLNQLCANLGVQLAGALISTSLQPTTPVLSAAMAVAAGQEKFSPTVLAALLLAVSGAILVALGRGDASSPGSHVSAGCLFITINTSSFAAYCVLMKPVVREHGAAVVTAAAQASGMLLMAALLLLRPLFQTDCPGLSLPAAAYGALAYWIIAISFVSYLLISWANRVLPASTVVLYSVIQPVVGGALSVIFLGESLRPTDLGAVCIAIGLFIVARRPAAHV</sequence>
<dbReference type="Pfam" id="PF00892">
    <property type="entry name" value="EamA"/>
    <property type="match status" value="2"/>
</dbReference>
<comment type="caution">
    <text evidence="7">The sequence shown here is derived from an EMBL/GenBank/DDBJ whole genome shotgun (WGS) entry which is preliminary data.</text>
</comment>
<feature type="transmembrane region" description="Helical" evidence="5">
    <location>
        <begin position="114"/>
        <end position="135"/>
    </location>
</feature>
<feature type="domain" description="EamA" evidence="6">
    <location>
        <begin position="29"/>
        <end position="158"/>
    </location>
</feature>
<dbReference type="EMBL" id="JBGBPQ010000004">
    <property type="protein sequence ID" value="KAL1525853.1"/>
    <property type="molecule type" value="Genomic_DNA"/>
</dbReference>
<dbReference type="PANTHER" id="PTHR32322">
    <property type="entry name" value="INNER MEMBRANE TRANSPORTER"/>
    <property type="match status" value="1"/>
</dbReference>
<reference evidence="7 8" key="1">
    <citation type="journal article" date="2024" name="Science">
        <title>Giant polyketide synthase enzymes in the biosynthesis of giant marine polyether toxins.</title>
        <authorList>
            <person name="Fallon T.R."/>
            <person name="Shende V.V."/>
            <person name="Wierzbicki I.H."/>
            <person name="Pendleton A.L."/>
            <person name="Watervoot N.F."/>
            <person name="Auber R.P."/>
            <person name="Gonzalez D.J."/>
            <person name="Wisecaver J.H."/>
            <person name="Moore B.S."/>
        </authorList>
    </citation>
    <scope>NUCLEOTIDE SEQUENCE [LARGE SCALE GENOMIC DNA]</scope>
    <source>
        <strain evidence="7 8">12B1</strain>
    </source>
</reference>
<keyword evidence="3 5" id="KW-1133">Transmembrane helix</keyword>
<feature type="transmembrane region" description="Helical" evidence="5">
    <location>
        <begin position="295"/>
        <end position="311"/>
    </location>
</feature>
<feature type="transmembrane region" description="Helical" evidence="5">
    <location>
        <begin position="203"/>
        <end position="226"/>
    </location>
</feature>
<evidence type="ECO:0000256" key="1">
    <source>
        <dbReference type="ARBA" id="ARBA00004141"/>
    </source>
</evidence>
<feature type="transmembrane region" description="Helical" evidence="5">
    <location>
        <begin position="171"/>
        <end position="191"/>
    </location>
</feature>
<evidence type="ECO:0000256" key="5">
    <source>
        <dbReference type="SAM" id="Phobius"/>
    </source>
</evidence>
<evidence type="ECO:0000256" key="3">
    <source>
        <dbReference type="ARBA" id="ARBA00022989"/>
    </source>
</evidence>
<protein>
    <recommendedName>
        <fullName evidence="6">EamA domain-containing protein</fullName>
    </recommendedName>
</protein>
<organism evidence="7 8">
    <name type="scientific">Prymnesium parvum</name>
    <name type="common">Toxic golden alga</name>
    <dbReference type="NCBI Taxonomy" id="97485"/>
    <lineage>
        <taxon>Eukaryota</taxon>
        <taxon>Haptista</taxon>
        <taxon>Haptophyta</taxon>
        <taxon>Prymnesiophyceae</taxon>
        <taxon>Prymnesiales</taxon>
        <taxon>Prymnesiaceae</taxon>
        <taxon>Prymnesium</taxon>
    </lineage>
</organism>
<feature type="transmembrane region" description="Helical" evidence="5">
    <location>
        <begin position="87"/>
        <end position="108"/>
    </location>
</feature>
<dbReference type="SUPFAM" id="SSF103481">
    <property type="entry name" value="Multidrug resistance efflux transporter EmrE"/>
    <property type="match status" value="2"/>
</dbReference>
<name>A0AB34JXX4_PRYPA</name>
<evidence type="ECO:0000259" key="6">
    <source>
        <dbReference type="Pfam" id="PF00892"/>
    </source>
</evidence>
<keyword evidence="4 5" id="KW-0472">Membrane</keyword>
<keyword evidence="8" id="KW-1185">Reference proteome</keyword>
<dbReference type="Proteomes" id="UP001515480">
    <property type="component" value="Unassembled WGS sequence"/>
</dbReference>
<evidence type="ECO:0000313" key="7">
    <source>
        <dbReference type="EMBL" id="KAL1525853.1"/>
    </source>
</evidence>
<dbReference type="InterPro" id="IPR037185">
    <property type="entry name" value="EmrE-like"/>
</dbReference>
<dbReference type="PANTHER" id="PTHR32322:SF2">
    <property type="entry name" value="EAMA DOMAIN-CONTAINING PROTEIN"/>
    <property type="match status" value="1"/>
</dbReference>
<dbReference type="InterPro" id="IPR050638">
    <property type="entry name" value="AA-Vitamin_Transporters"/>
</dbReference>
<feature type="transmembrane region" description="Helical" evidence="5">
    <location>
        <begin position="270"/>
        <end position="289"/>
    </location>
</feature>